<feature type="transmembrane region" description="Helical" evidence="9">
    <location>
        <begin position="358"/>
        <end position="377"/>
    </location>
</feature>
<dbReference type="AlphaFoldDB" id="A0A814DH20"/>
<dbReference type="PANTHER" id="PTHR12929">
    <property type="entry name" value="SOLUTE CARRIER FAMILY 52"/>
    <property type="match status" value="1"/>
</dbReference>
<keyword evidence="4" id="KW-0813">Transport</keyword>
<dbReference type="InterPro" id="IPR009357">
    <property type="entry name" value="Riboflavin_transptr"/>
</dbReference>
<feature type="transmembrane region" description="Helical" evidence="9">
    <location>
        <begin position="101"/>
        <end position="119"/>
    </location>
</feature>
<feature type="transmembrane region" description="Helical" evidence="9">
    <location>
        <begin position="834"/>
        <end position="856"/>
    </location>
</feature>
<evidence type="ECO:0000256" key="6">
    <source>
        <dbReference type="ARBA" id="ARBA00022692"/>
    </source>
</evidence>
<name>A0A814DH20_9BILA</name>
<keyword evidence="7 9" id="KW-1133">Transmembrane helix</keyword>
<protein>
    <submittedName>
        <fullName evidence="10">Uncharacterized protein</fullName>
    </submittedName>
</protein>
<feature type="transmembrane region" description="Helical" evidence="9">
    <location>
        <begin position="231"/>
        <end position="252"/>
    </location>
</feature>
<sequence length="938" mass="108153">MDDPLDPKPTLFKKVVNDFKLYNSNVNWFVFILITIFSWGGWIEIFGIWSELPLIVNSLPEGWRLPSILTGATQIGQIGSLFYLAFNYFVPKHLSLKRIIFFKLIITSFFTLLLSFFWYKTFFIFGEKRSVGLLTFILIFSLCDGFSTISTIPYITKFFKKEYIIPYYIGEALFALIPSLVAIIQGLGDDLGCKNVTIQIEKKDNFSNIYFVNETIQEAIPLRPIFSVSTYFQIIFCFLLMSLIAFILLNCLKIAKDQNDSRAKKNDNLCVNEFENPLLHKSNLPTIQTDHLKEKILLLSLNFFITFFFYGILPGVQSYSTLPYGNNVFHLSINLSNLFLPIAIFLSVWSYNVSLSQILIEFLVAVLFTSYIVFISVQSPCPPLLETTIGPILICLSWIFSQSIFMRVRCMISTRLERFGEKILMKSGSLTLLGEVVGGILIFVLVEKFRIFKDKPECVFDYSFELIAKNIRMHSIDQIELISEGSLVEFKSPNAFRNYFSKVKLGVFFLICLFTLGSWIDISGIWCELPFMLEELPEGWRLPSILSAISQIAQIGPFIYLGITLLKPNKLNNVYVIYFNFTIGAIACFLLAFLWNKSVEIYSEKRSLYLYVLHFLLSALDGMSTLTFLPYIGEYFAKEYIIANYIGESFSSLIPAVLAMLQGYKEEECNNFENITNTTDFIRKNSTYKPKYSVFLYFLLMFFLLLISILAFTALNYTDFARRARKNRFSWVSVQFAIEDDLEDESNNKSRQIQTQLTQKENKREIRFLFALTFMVTFVYYGFLPGLISYSTIPYSNKFFHLSINLSNILLPFSIIISIFSYEVSMQRIVTEASIPFLLGFYIYLVAVLSPCPPFLNNKYEIGGYLIILCWVVSGCMFMRIRCLIATKLEKFGKNVLFKLGCFTILGQVFGGLVIFLMVDYLRLFVDRKKCSPINFCD</sequence>
<evidence type="ECO:0000256" key="5">
    <source>
        <dbReference type="ARBA" id="ARBA00022475"/>
    </source>
</evidence>
<dbReference type="SUPFAM" id="SSF103473">
    <property type="entry name" value="MFS general substrate transporter"/>
    <property type="match status" value="1"/>
</dbReference>
<feature type="transmembrane region" description="Helical" evidence="9">
    <location>
        <begin position="68"/>
        <end position="89"/>
    </location>
</feature>
<dbReference type="GO" id="GO:0032217">
    <property type="term" value="F:riboflavin transmembrane transporter activity"/>
    <property type="evidence" value="ECO:0007669"/>
    <property type="project" value="InterPro"/>
</dbReference>
<keyword evidence="6 9" id="KW-0812">Transmembrane</keyword>
<keyword evidence="11" id="KW-1185">Reference proteome</keyword>
<feature type="transmembrane region" description="Helical" evidence="9">
    <location>
        <begin position="575"/>
        <end position="596"/>
    </location>
</feature>
<evidence type="ECO:0000256" key="3">
    <source>
        <dbReference type="ARBA" id="ARBA00006366"/>
    </source>
</evidence>
<feature type="transmembrane region" description="Helical" evidence="9">
    <location>
        <begin position="389"/>
        <end position="408"/>
    </location>
</feature>
<feature type="transmembrane region" description="Helical" evidence="9">
    <location>
        <begin position="507"/>
        <end position="533"/>
    </location>
</feature>
<comment type="similarity">
    <text evidence="3">Belongs to the riboflavin transporter family.</text>
</comment>
<feature type="transmembrane region" description="Helical" evidence="9">
    <location>
        <begin position="167"/>
        <end position="187"/>
    </location>
</feature>
<dbReference type="Pfam" id="PF06237">
    <property type="entry name" value="SLC52_ribofla_tr"/>
    <property type="match status" value="2"/>
</dbReference>
<comment type="catalytic activity">
    <reaction evidence="1">
        <text>riboflavin(in) = riboflavin(out)</text>
        <dbReference type="Rhea" id="RHEA:35015"/>
        <dbReference type="ChEBI" id="CHEBI:57986"/>
    </reaction>
</comment>
<evidence type="ECO:0000256" key="2">
    <source>
        <dbReference type="ARBA" id="ARBA00004651"/>
    </source>
</evidence>
<feature type="transmembrane region" description="Helical" evidence="9">
    <location>
        <begin position="768"/>
        <end position="793"/>
    </location>
</feature>
<dbReference type="GO" id="GO:0005886">
    <property type="term" value="C:plasma membrane"/>
    <property type="evidence" value="ECO:0007669"/>
    <property type="project" value="UniProtKB-SubCell"/>
</dbReference>
<evidence type="ECO:0000256" key="4">
    <source>
        <dbReference type="ARBA" id="ARBA00022448"/>
    </source>
</evidence>
<dbReference type="Proteomes" id="UP000663879">
    <property type="component" value="Unassembled WGS sequence"/>
</dbReference>
<dbReference type="InterPro" id="IPR036259">
    <property type="entry name" value="MFS_trans_sf"/>
</dbReference>
<evidence type="ECO:0000313" key="11">
    <source>
        <dbReference type="Proteomes" id="UP000663879"/>
    </source>
</evidence>
<feature type="transmembrane region" description="Helical" evidence="9">
    <location>
        <begin position="897"/>
        <end position="919"/>
    </location>
</feature>
<feature type="transmembrane region" description="Helical" evidence="9">
    <location>
        <begin position="799"/>
        <end position="822"/>
    </location>
</feature>
<feature type="transmembrane region" description="Helical" evidence="9">
    <location>
        <begin position="28"/>
        <end position="48"/>
    </location>
</feature>
<dbReference type="OrthoDB" id="9995836at2759"/>
<keyword evidence="5" id="KW-1003">Cell membrane</keyword>
<accession>A0A814DH20</accession>
<proteinExistence type="inferred from homology"/>
<evidence type="ECO:0000256" key="8">
    <source>
        <dbReference type="ARBA" id="ARBA00023136"/>
    </source>
</evidence>
<evidence type="ECO:0000256" key="7">
    <source>
        <dbReference type="ARBA" id="ARBA00022989"/>
    </source>
</evidence>
<evidence type="ECO:0000313" key="10">
    <source>
        <dbReference type="EMBL" id="CAF0955328.1"/>
    </source>
</evidence>
<dbReference type="PANTHER" id="PTHR12929:SF10">
    <property type="entry name" value="RIBOFLAVIN TRANSPORTER"/>
    <property type="match status" value="1"/>
</dbReference>
<feature type="transmembrane region" description="Helical" evidence="9">
    <location>
        <begin position="131"/>
        <end position="155"/>
    </location>
</feature>
<gene>
    <name evidence="10" type="ORF">OXX778_LOCUS14164</name>
</gene>
<feature type="transmembrane region" description="Helical" evidence="9">
    <location>
        <begin position="296"/>
        <end position="316"/>
    </location>
</feature>
<comment type="caution">
    <text evidence="10">The sequence shown here is derived from an EMBL/GenBank/DDBJ whole genome shotgun (WGS) entry which is preliminary data.</text>
</comment>
<feature type="transmembrane region" description="Helical" evidence="9">
    <location>
        <begin position="429"/>
        <end position="446"/>
    </location>
</feature>
<keyword evidence="8 9" id="KW-0472">Membrane</keyword>
<comment type="subcellular location">
    <subcellularLocation>
        <location evidence="2">Cell membrane</location>
        <topology evidence="2">Multi-pass membrane protein</topology>
    </subcellularLocation>
</comment>
<evidence type="ECO:0000256" key="9">
    <source>
        <dbReference type="SAM" id="Phobius"/>
    </source>
</evidence>
<reference evidence="10" key="1">
    <citation type="submission" date="2021-02" db="EMBL/GenBank/DDBJ databases">
        <authorList>
            <person name="Nowell W R."/>
        </authorList>
    </citation>
    <scope>NUCLEOTIDE SEQUENCE</scope>
    <source>
        <strain evidence="10">Ploen Becks lab</strain>
    </source>
</reference>
<organism evidence="10 11">
    <name type="scientific">Brachionus calyciflorus</name>
    <dbReference type="NCBI Taxonomy" id="104777"/>
    <lineage>
        <taxon>Eukaryota</taxon>
        <taxon>Metazoa</taxon>
        <taxon>Spiralia</taxon>
        <taxon>Gnathifera</taxon>
        <taxon>Rotifera</taxon>
        <taxon>Eurotatoria</taxon>
        <taxon>Monogononta</taxon>
        <taxon>Pseudotrocha</taxon>
        <taxon>Ploima</taxon>
        <taxon>Brachionidae</taxon>
        <taxon>Brachionus</taxon>
    </lineage>
</organism>
<feature type="transmembrane region" description="Helical" evidence="9">
    <location>
        <begin position="608"/>
        <end position="632"/>
    </location>
</feature>
<feature type="transmembrane region" description="Helical" evidence="9">
    <location>
        <begin position="328"/>
        <end position="351"/>
    </location>
</feature>
<feature type="transmembrane region" description="Helical" evidence="9">
    <location>
        <begin position="545"/>
        <end position="563"/>
    </location>
</feature>
<evidence type="ECO:0000256" key="1">
    <source>
        <dbReference type="ARBA" id="ARBA00000215"/>
    </source>
</evidence>
<dbReference type="EMBL" id="CAJNOC010002858">
    <property type="protein sequence ID" value="CAF0955328.1"/>
    <property type="molecule type" value="Genomic_DNA"/>
</dbReference>
<feature type="transmembrane region" description="Helical" evidence="9">
    <location>
        <begin position="862"/>
        <end position="885"/>
    </location>
</feature>
<feature type="transmembrane region" description="Helical" evidence="9">
    <location>
        <begin position="694"/>
        <end position="718"/>
    </location>
</feature>